<keyword evidence="2" id="KW-1185">Reference proteome</keyword>
<evidence type="ECO:0000313" key="2">
    <source>
        <dbReference type="Proteomes" id="UP000217790"/>
    </source>
</evidence>
<dbReference type="OMA" id="WYPADAW"/>
<dbReference type="OrthoDB" id="2576082at2759"/>
<dbReference type="AlphaFoldDB" id="A0A2H3DU22"/>
<sequence length="281" mass="30644">MLGPNTIDDWSPLITYSPAGYWAQGNSAKDPELTKYWGNSYTYTWNPGASASFTFNGTGITILGTRRSTHGSYTVILDGKPKVLDATASDPIEYQANLFNVTGLQQKEHTVTVTNADASVYLDCLHVCQQIHWWGEADSGELQELSHEMDDDTDSKFFWYPADAWKNPPSNISQFSNGTGQFVAFPLCMLSDLSSCSDAVSVFGTSGPQNGNYTARLDDIFSGAFSAKRDTYETGVMLFQADNLGGGAHTLSLVNGDEGELLEIDYALSYIDPSRTPPESS</sequence>
<evidence type="ECO:0000313" key="1">
    <source>
        <dbReference type="EMBL" id="PBK94972.1"/>
    </source>
</evidence>
<dbReference type="Proteomes" id="UP000217790">
    <property type="component" value="Unassembled WGS sequence"/>
</dbReference>
<accession>A0A2H3DU22</accession>
<dbReference type="Gene3D" id="2.60.120.260">
    <property type="entry name" value="Galactose-binding domain-like"/>
    <property type="match status" value="2"/>
</dbReference>
<dbReference type="EMBL" id="KZ293653">
    <property type="protein sequence ID" value="PBK94972.1"/>
    <property type="molecule type" value="Genomic_DNA"/>
</dbReference>
<dbReference type="STRING" id="47427.A0A2H3DU22"/>
<name>A0A2H3DU22_ARMGA</name>
<organism evidence="1 2">
    <name type="scientific">Armillaria gallica</name>
    <name type="common">Bulbous honey fungus</name>
    <name type="synonym">Armillaria bulbosa</name>
    <dbReference type="NCBI Taxonomy" id="47427"/>
    <lineage>
        <taxon>Eukaryota</taxon>
        <taxon>Fungi</taxon>
        <taxon>Dikarya</taxon>
        <taxon>Basidiomycota</taxon>
        <taxon>Agaricomycotina</taxon>
        <taxon>Agaricomycetes</taxon>
        <taxon>Agaricomycetidae</taxon>
        <taxon>Agaricales</taxon>
        <taxon>Marasmiineae</taxon>
        <taxon>Physalacriaceae</taxon>
        <taxon>Armillaria</taxon>
    </lineage>
</organism>
<proteinExistence type="predicted"/>
<dbReference type="InParanoid" id="A0A2H3DU22"/>
<reference evidence="2" key="1">
    <citation type="journal article" date="2017" name="Nat. Ecol. Evol.">
        <title>Genome expansion and lineage-specific genetic innovations in the forest pathogenic fungi Armillaria.</title>
        <authorList>
            <person name="Sipos G."/>
            <person name="Prasanna A.N."/>
            <person name="Walter M.C."/>
            <person name="O'Connor E."/>
            <person name="Balint B."/>
            <person name="Krizsan K."/>
            <person name="Kiss B."/>
            <person name="Hess J."/>
            <person name="Varga T."/>
            <person name="Slot J."/>
            <person name="Riley R."/>
            <person name="Boka B."/>
            <person name="Rigling D."/>
            <person name="Barry K."/>
            <person name="Lee J."/>
            <person name="Mihaltcheva S."/>
            <person name="LaButti K."/>
            <person name="Lipzen A."/>
            <person name="Waldron R."/>
            <person name="Moloney N.M."/>
            <person name="Sperisen C."/>
            <person name="Kredics L."/>
            <person name="Vagvoelgyi C."/>
            <person name="Patrignani A."/>
            <person name="Fitzpatrick D."/>
            <person name="Nagy I."/>
            <person name="Doyle S."/>
            <person name="Anderson J.B."/>
            <person name="Grigoriev I.V."/>
            <person name="Gueldener U."/>
            <person name="Muensterkoetter M."/>
            <person name="Nagy L.G."/>
        </authorList>
    </citation>
    <scope>NUCLEOTIDE SEQUENCE [LARGE SCALE GENOMIC DNA]</scope>
    <source>
        <strain evidence="2">Ar21-2</strain>
    </source>
</reference>
<gene>
    <name evidence="1" type="ORF">ARMGADRAFT_927244</name>
</gene>
<protein>
    <submittedName>
        <fullName evidence="1">Uncharacterized protein</fullName>
    </submittedName>
</protein>